<gene>
    <name evidence="2" type="ORF">FBUS_10079</name>
</gene>
<accession>A0A8E0S299</accession>
<comment type="caution">
    <text evidence="2">The sequence shown here is derived from an EMBL/GenBank/DDBJ whole genome shotgun (WGS) entry which is preliminary data.</text>
</comment>
<protein>
    <submittedName>
        <fullName evidence="2">Uncharacterized protein</fullName>
    </submittedName>
</protein>
<feature type="compositionally biased region" description="Low complexity" evidence="1">
    <location>
        <begin position="74"/>
        <end position="105"/>
    </location>
</feature>
<feature type="region of interest" description="Disordered" evidence="1">
    <location>
        <begin position="38"/>
        <end position="166"/>
    </location>
</feature>
<organism evidence="2 3">
    <name type="scientific">Fasciolopsis buskii</name>
    <dbReference type="NCBI Taxonomy" id="27845"/>
    <lineage>
        <taxon>Eukaryota</taxon>
        <taxon>Metazoa</taxon>
        <taxon>Spiralia</taxon>
        <taxon>Lophotrochozoa</taxon>
        <taxon>Platyhelminthes</taxon>
        <taxon>Trematoda</taxon>
        <taxon>Digenea</taxon>
        <taxon>Plagiorchiida</taxon>
        <taxon>Echinostomata</taxon>
        <taxon>Echinostomatoidea</taxon>
        <taxon>Fasciolidae</taxon>
        <taxon>Fasciolopsis</taxon>
    </lineage>
</organism>
<dbReference type="AlphaFoldDB" id="A0A8E0S299"/>
<dbReference type="Proteomes" id="UP000728185">
    <property type="component" value="Unassembled WGS sequence"/>
</dbReference>
<reference evidence="2" key="1">
    <citation type="submission" date="2019-05" db="EMBL/GenBank/DDBJ databases">
        <title>Annotation for the trematode Fasciolopsis buski.</title>
        <authorList>
            <person name="Choi Y.-J."/>
        </authorList>
    </citation>
    <scope>NUCLEOTIDE SEQUENCE</scope>
    <source>
        <strain evidence="2">HT</strain>
        <tissue evidence="2">Whole worm</tissue>
    </source>
</reference>
<evidence type="ECO:0000313" key="3">
    <source>
        <dbReference type="Proteomes" id="UP000728185"/>
    </source>
</evidence>
<dbReference type="EMBL" id="LUCM01004481">
    <property type="protein sequence ID" value="KAA0194277.1"/>
    <property type="molecule type" value="Genomic_DNA"/>
</dbReference>
<feature type="compositionally biased region" description="Basic and acidic residues" evidence="1">
    <location>
        <begin position="137"/>
        <end position="146"/>
    </location>
</feature>
<name>A0A8E0S299_9TREM</name>
<feature type="compositionally biased region" description="Low complexity" evidence="1">
    <location>
        <begin position="42"/>
        <end position="61"/>
    </location>
</feature>
<dbReference type="OrthoDB" id="10599646at2759"/>
<evidence type="ECO:0000256" key="1">
    <source>
        <dbReference type="SAM" id="MobiDB-lite"/>
    </source>
</evidence>
<evidence type="ECO:0000313" key="2">
    <source>
        <dbReference type="EMBL" id="KAA0194277.1"/>
    </source>
</evidence>
<proteinExistence type="predicted"/>
<sequence length="189" mass="21122">MRARLFYDMAAQFHFFEKRISTPVECDILTSRDGLTTDLRVDPLSDPNSSSTSTPNPSSKSIRVRAKNARNVKTTNTSTSRPSNSSTVKSPISQSQKLNNKNSKSNTRHQNSRHLTSASPIRRSTRLAAINSTKSPKSIEDHRPLESADIGDEDETEVGGLSIDITTDPEDKERYVFSRWFPVFHNVLG</sequence>
<keyword evidence="3" id="KW-1185">Reference proteome</keyword>